<accession>A0A9W6YRM9</accession>
<sequence>MMIFPPDYPYYFYLQDSTHFVEYWDLFECDLKANGCFATVELVNEEMDGVVSPREEAYVQDMISKTLNSKYVESMKCLTGVKSAGVSTLVALKKESNNYPTPDDYERVEKMRESMESYGRLLNYYYDTRYYLQCYEKLVDQIKENPRLAILLPEREIMRHCLSKFMEHKRNKYLSKKMERRCLYGFPTFEDLKRQILILVEHHERNRRFGFGIVWESLVCTF</sequence>
<keyword evidence="2" id="KW-1185">Reference proteome</keyword>
<comment type="caution">
    <text evidence="1">The sequence shown here is derived from an EMBL/GenBank/DDBJ whole genome shotgun (WGS) entry which is preliminary data.</text>
</comment>
<dbReference type="EMBL" id="BSXU01001232">
    <property type="protein sequence ID" value="GMG25220.1"/>
    <property type="molecule type" value="Genomic_DNA"/>
</dbReference>
<evidence type="ECO:0000313" key="2">
    <source>
        <dbReference type="Proteomes" id="UP001165063"/>
    </source>
</evidence>
<protein>
    <submittedName>
        <fullName evidence="1">Unnamed protein product</fullName>
    </submittedName>
</protein>
<gene>
    <name evidence="1" type="ORF">Amon01_000307700</name>
</gene>
<name>A0A9W6YRM9_AMBMO</name>
<dbReference type="AlphaFoldDB" id="A0A9W6YRM9"/>
<reference evidence="1" key="1">
    <citation type="submission" date="2023-04" db="EMBL/GenBank/DDBJ databases">
        <title>Ambrosiozyma monospora NBRC 1965.</title>
        <authorList>
            <person name="Ichikawa N."/>
            <person name="Sato H."/>
            <person name="Tonouchi N."/>
        </authorList>
    </citation>
    <scope>NUCLEOTIDE SEQUENCE</scope>
    <source>
        <strain evidence="1">NBRC 1965</strain>
    </source>
</reference>
<proteinExistence type="predicted"/>
<organism evidence="1 2">
    <name type="scientific">Ambrosiozyma monospora</name>
    <name type="common">Yeast</name>
    <name type="synonym">Endomycopsis monosporus</name>
    <dbReference type="NCBI Taxonomy" id="43982"/>
    <lineage>
        <taxon>Eukaryota</taxon>
        <taxon>Fungi</taxon>
        <taxon>Dikarya</taxon>
        <taxon>Ascomycota</taxon>
        <taxon>Saccharomycotina</taxon>
        <taxon>Pichiomycetes</taxon>
        <taxon>Pichiales</taxon>
        <taxon>Pichiaceae</taxon>
        <taxon>Ambrosiozyma</taxon>
    </lineage>
</organism>
<dbReference type="Proteomes" id="UP001165063">
    <property type="component" value="Unassembled WGS sequence"/>
</dbReference>
<evidence type="ECO:0000313" key="1">
    <source>
        <dbReference type="EMBL" id="GMG25220.1"/>
    </source>
</evidence>